<name>A0A2N9YCI2_9GAMM</name>
<dbReference type="KEGG" id="blep:AL038_00755"/>
<evidence type="ECO:0000313" key="3">
    <source>
        <dbReference type="EMBL" id="AUI68170.1"/>
    </source>
</evidence>
<organism evidence="3 4">
    <name type="scientific">Beggiatoa leptomitoformis</name>
    <dbReference type="NCBI Taxonomy" id="288004"/>
    <lineage>
        <taxon>Bacteria</taxon>
        <taxon>Pseudomonadati</taxon>
        <taxon>Pseudomonadota</taxon>
        <taxon>Gammaproteobacteria</taxon>
        <taxon>Thiotrichales</taxon>
        <taxon>Thiotrichaceae</taxon>
        <taxon>Beggiatoa</taxon>
    </lineage>
</organism>
<gene>
    <name evidence="3" type="primary">amrB</name>
    <name evidence="3" type="ORF">BLE401_05290</name>
</gene>
<dbReference type="AlphaFoldDB" id="A0A2N9YCI2"/>
<comment type="similarity">
    <text evidence="1 2">Belongs to the MEMO1 family.</text>
</comment>
<accession>A0A2N9YCI2</accession>
<dbReference type="PANTHER" id="PTHR11060">
    <property type="entry name" value="PROTEIN MEMO1"/>
    <property type="match status" value="1"/>
</dbReference>
<evidence type="ECO:0000256" key="1">
    <source>
        <dbReference type="ARBA" id="ARBA00006315"/>
    </source>
</evidence>
<dbReference type="RefSeq" id="WP_062147576.1">
    <property type="nucleotide sequence ID" value="NZ_CP012373.2"/>
</dbReference>
<dbReference type="InterPro" id="IPR002737">
    <property type="entry name" value="MEMO1_fam"/>
</dbReference>
<dbReference type="HAMAP" id="MF_00055">
    <property type="entry name" value="MEMO1"/>
    <property type="match status" value="1"/>
</dbReference>
<dbReference type="Pfam" id="PF01875">
    <property type="entry name" value="Memo"/>
    <property type="match status" value="1"/>
</dbReference>
<sequence length="264" mass="28934">MSSIMIRPPAVAGTFYPANPLELQTMVRAFLQATTIPTPVVPKALIVPHAGYIYSGAIAASAYAYWQTLTQGINRIILLGPSHRYPLRGIALTNAQAYATPLGNVPLTQSMHDSLLRLPYVSVLEQAHIAEHSLEVHLPFLQTLFHDFCLIPLVVGEASPQQVGHVLNLLWGDEKTLIVISSDLSHYHPYAIAQAMDTKTSQAIEQLKFDALHYEDACGRNPITGLLYVAKQRGLNVKMVDLRNSGDTAGTKERVVGYGAYIVH</sequence>
<dbReference type="OrthoDB" id="9782820at2"/>
<dbReference type="NCBIfam" id="TIGR04336">
    <property type="entry name" value="AmmeMemoSam_B"/>
    <property type="match status" value="1"/>
</dbReference>
<dbReference type="CDD" id="cd07361">
    <property type="entry name" value="MEMO_like"/>
    <property type="match status" value="1"/>
</dbReference>
<dbReference type="Gene3D" id="3.40.830.10">
    <property type="entry name" value="LigB-like"/>
    <property type="match status" value="1"/>
</dbReference>
<evidence type="ECO:0000256" key="2">
    <source>
        <dbReference type="HAMAP-Rule" id="MF_00055"/>
    </source>
</evidence>
<reference evidence="4" key="1">
    <citation type="submission" date="2016-12" db="EMBL/GenBank/DDBJ databases">
        <title>Complete Genome Sequence of Beggiatoa leptomitiformis D-401.</title>
        <authorList>
            <person name="Fomenkov A."/>
            <person name="Vincze T."/>
            <person name="Grabovich M."/>
            <person name="Anton B.P."/>
            <person name="Dubinina G."/>
            <person name="Orlova M."/>
            <person name="Belousova E."/>
            <person name="Roberts R.J."/>
        </authorList>
    </citation>
    <scope>NUCLEOTIDE SEQUENCE [LARGE SCALE GENOMIC DNA]</scope>
    <source>
        <strain evidence="4">D-401</strain>
    </source>
</reference>
<dbReference type="PANTHER" id="PTHR11060:SF0">
    <property type="entry name" value="PROTEIN MEMO1"/>
    <property type="match status" value="1"/>
</dbReference>
<evidence type="ECO:0000313" key="4">
    <source>
        <dbReference type="Proteomes" id="UP000234271"/>
    </source>
</evidence>
<proteinExistence type="inferred from homology"/>
<keyword evidence="4" id="KW-1185">Reference proteome</keyword>
<protein>
    <recommendedName>
        <fullName evidence="2">MEMO1 family protein BLE401_05290</fullName>
    </recommendedName>
</protein>
<dbReference type="STRING" id="288004.AL038_00755"/>
<dbReference type="EMBL" id="CP018889">
    <property type="protein sequence ID" value="AUI68170.1"/>
    <property type="molecule type" value="Genomic_DNA"/>
</dbReference>
<dbReference type="Proteomes" id="UP000234271">
    <property type="component" value="Chromosome"/>
</dbReference>